<dbReference type="PANTHER" id="PTHR13802">
    <property type="entry name" value="MUCIN 4-RELATED"/>
    <property type="match status" value="1"/>
</dbReference>
<dbReference type="Pfam" id="PF24469">
    <property type="entry name" value="F54D1_6_C"/>
    <property type="match status" value="1"/>
</dbReference>
<evidence type="ECO:0000256" key="6">
    <source>
        <dbReference type="SAM" id="Phobius"/>
    </source>
</evidence>
<evidence type="ECO:0000313" key="9">
    <source>
        <dbReference type="EMBL" id="VDM37127.1"/>
    </source>
</evidence>
<reference evidence="11" key="1">
    <citation type="submission" date="2016-06" db="UniProtKB">
        <authorList>
            <consortium name="WormBaseParasite"/>
        </authorList>
    </citation>
    <scope>IDENTIFICATION</scope>
</reference>
<dbReference type="Pfam" id="PF24678">
    <property type="entry name" value="DUF7658"/>
    <property type="match status" value="1"/>
</dbReference>
<dbReference type="InterPro" id="IPR057019">
    <property type="entry name" value="F54D1_6-like_Ig-like_2"/>
</dbReference>
<feature type="compositionally biased region" description="Pro residues" evidence="5">
    <location>
        <begin position="8"/>
        <end position="17"/>
    </location>
</feature>
<sequence>MPTAVPIPFAPPPPTSPFPQSNSINPNVNTAFNIAGSSPYYGVNLVPFGPDVGDHEVFPGMLNPGKMIDLHMYFPFYGGLYNYSIISVNGYIGFAQIYTQGPVLNVGVENTDWPRQPDPAMIAPWLCKQQISQDLPPGMRAGIYYRLVLRQSLFGRGASEYTEGMPSQSNFFTQPASQSFLEGVAGASVFRADAALVVTWLNTASGISGSADMGLGGTATYQAIWMTDRTARLSYVILNYDKLGFDADDFHFNSRNGRCQVPCNRFEAECWQQALFNGGNHTGTVPVDPTVAYKRSAKILAQRSGVPHMVRGRYMFRVDDIVRPAGCSNKTGGTYPMLIYPNIVNMLGETTVDVNAMCLERTQTYVLMIEQRETATCTVLNPSIARCYLPRVFDWGTKTVYFQAQQGNLNAEEDKAFVGHIYFVPPTIDPIRLDIGNVYDWFKNPVPFQTMPISWYPRNFTNPEYSSQSYMMIGNDMLYDVQLGLYVVGYREAQDDKIKKFRPEYRTLCRLATLTNMAGNEYRWQPQEERINIYQVEHWYLNSWERESILHTYRFGYMKLAPINPNDATGLQLLPGLVSSPISIHWLWSPPSDTQQFVSSSITEQAQQARIQFVQQKAAQICHDWYAEDGAQYNFIRYTETNASCPCVESQAKIDLGRFMPHPRCSQVFRDISCETVLGSQNCYLSAQNVYTSYYAGEGQQFNADNTSPFETHYGQVCCYDGEGKLMQSNYQPLVKVVDQYPYNPGYPTRAYEFGTYPFMGQYEVPSFSAFYHDYMPYYFCCKYAQYRCQLFYWRRPTSGCQQYEPPATGYVQGAGSFTTLDNQKFVFNEPGVFTLLHIPQTPTNPEVRIQIRLERYPNRRVDFGLLGRYLSQADLVQPTNATVVTGIALEATGTDRVVVVVRKDTRRFRYRTSIIVGNIIRYFDNMQLQKFKGVMIYVNNVEHGQAEVYVVLEAAQIGVRIRESYALDIARLPGYQESMGLLDVELSVPPRYGVPPNGERLNRVRSTSMFNFPYVSGLMLPNPEGVSGLLNVPLTLSEVNSPSLIQQLVNNYRIPGSGLSGTQSAALSVSSTPAENMFTTSSENDKRYEVFPEWAIKSLPIYKTAEKFNRYPYEFAPKDGAMLNQLLEICREIQSNPQVNVMQLRSQVIRQYGTVGCPNDPSEILSECADSIPCLYDYTMLDSKVLGTEAKKEWSLFQLERSIGSRQYNSCAAIMIEYPAYMLKTPAMAPAYLQGDVASFSCYQTHWIKGDYEYKCIHNYTVRNEDGTYGVEWNKGWQPWCRSRAKDNLYQWITGIFATIGILMMIAVIFAGCWALKQRRRRSEVIEKAFPFNEKKVRVDF</sequence>
<feature type="transmembrane region" description="Helical" evidence="6">
    <location>
        <begin position="1290"/>
        <end position="1317"/>
    </location>
</feature>
<dbReference type="InterPro" id="IPR057018">
    <property type="entry name" value="F54D1_6-like_Ig-like"/>
</dbReference>
<feature type="region of interest" description="Disordered" evidence="5">
    <location>
        <begin position="1"/>
        <end position="22"/>
    </location>
</feature>
<proteinExistence type="predicted"/>
<keyword evidence="4 6" id="KW-0472">Membrane</keyword>
<feature type="domain" description="NIDO" evidence="8">
    <location>
        <begin position="129"/>
        <end position="321"/>
    </location>
</feature>
<dbReference type="Pfam" id="PF24464">
    <property type="entry name" value="Ig_F54D1_6_2"/>
    <property type="match status" value="1"/>
</dbReference>
<dbReference type="InterPro" id="IPR057017">
    <property type="entry name" value="F54D1_6-like_C"/>
</dbReference>
<comment type="subcellular location">
    <subcellularLocation>
        <location evidence="1">Membrane</location>
    </subcellularLocation>
</comment>
<evidence type="ECO:0000259" key="7">
    <source>
        <dbReference type="PROSITE" id="PS50856"/>
    </source>
</evidence>
<evidence type="ECO:0000313" key="10">
    <source>
        <dbReference type="Proteomes" id="UP000050794"/>
    </source>
</evidence>
<dbReference type="Proteomes" id="UP000050794">
    <property type="component" value="Unassembled WGS sequence"/>
</dbReference>
<dbReference type="PANTHER" id="PTHR13802:SF60">
    <property type="entry name" value="PROTEIN CBG06057"/>
    <property type="match status" value="1"/>
</dbReference>
<dbReference type="Pfam" id="PF06119">
    <property type="entry name" value="NIDO"/>
    <property type="match status" value="1"/>
</dbReference>
<evidence type="ECO:0000256" key="1">
    <source>
        <dbReference type="ARBA" id="ARBA00004370"/>
    </source>
</evidence>
<organism evidence="10 11">
    <name type="scientific">Toxocara canis</name>
    <name type="common">Canine roundworm</name>
    <dbReference type="NCBI Taxonomy" id="6265"/>
    <lineage>
        <taxon>Eukaryota</taxon>
        <taxon>Metazoa</taxon>
        <taxon>Ecdysozoa</taxon>
        <taxon>Nematoda</taxon>
        <taxon>Chromadorea</taxon>
        <taxon>Rhabditida</taxon>
        <taxon>Spirurina</taxon>
        <taxon>Ascaridomorpha</taxon>
        <taxon>Ascaridoidea</taxon>
        <taxon>Toxocaridae</taxon>
        <taxon>Toxocara</taxon>
    </lineage>
</organism>
<dbReference type="SMART" id="SM00723">
    <property type="entry name" value="AMOP"/>
    <property type="match status" value="1"/>
</dbReference>
<protein>
    <submittedName>
        <fullName evidence="11">AMOP domain protein</fullName>
    </submittedName>
</protein>
<evidence type="ECO:0000256" key="5">
    <source>
        <dbReference type="SAM" id="MobiDB-lite"/>
    </source>
</evidence>
<evidence type="ECO:0000313" key="11">
    <source>
        <dbReference type="WBParaSite" id="TCNE_0000588001-mRNA-1"/>
    </source>
</evidence>
<dbReference type="PROSITE" id="PS51220">
    <property type="entry name" value="NIDO"/>
    <property type="match status" value="1"/>
</dbReference>
<name>A0A183UBL0_TOXCA</name>
<reference evidence="9 10" key="2">
    <citation type="submission" date="2018-11" db="EMBL/GenBank/DDBJ databases">
        <authorList>
            <consortium name="Pathogen Informatics"/>
        </authorList>
    </citation>
    <scope>NUCLEOTIDE SEQUENCE [LARGE SCALE GENOMIC DNA]</scope>
</reference>
<dbReference type="InterPro" id="IPR056075">
    <property type="entry name" value="DUF7658"/>
</dbReference>
<evidence type="ECO:0000256" key="3">
    <source>
        <dbReference type="ARBA" id="ARBA00022989"/>
    </source>
</evidence>
<dbReference type="InterPro" id="IPR003886">
    <property type="entry name" value="NIDO_dom"/>
</dbReference>
<evidence type="ECO:0000256" key="2">
    <source>
        <dbReference type="ARBA" id="ARBA00022692"/>
    </source>
</evidence>
<dbReference type="InterPro" id="IPR051495">
    <property type="entry name" value="Epithelial_Barrier/Signaling"/>
</dbReference>
<dbReference type="PROSITE" id="PS50856">
    <property type="entry name" value="AMOP"/>
    <property type="match status" value="1"/>
</dbReference>
<gene>
    <name evidence="9" type="ORF">TCNE_LOCUS5880</name>
</gene>
<dbReference type="SMART" id="SM00539">
    <property type="entry name" value="NIDO"/>
    <property type="match status" value="1"/>
</dbReference>
<dbReference type="Pfam" id="PF24462">
    <property type="entry name" value="Ig_F54D1_6"/>
    <property type="match status" value="1"/>
</dbReference>
<dbReference type="InterPro" id="IPR005533">
    <property type="entry name" value="AMOP_dom"/>
</dbReference>
<dbReference type="GO" id="GO:0016020">
    <property type="term" value="C:membrane"/>
    <property type="evidence" value="ECO:0007669"/>
    <property type="project" value="UniProtKB-SubCell"/>
</dbReference>
<feature type="domain" description="AMOP" evidence="7">
    <location>
        <begin position="614"/>
        <end position="796"/>
    </location>
</feature>
<keyword evidence="10" id="KW-1185">Reference proteome</keyword>
<evidence type="ECO:0000256" key="4">
    <source>
        <dbReference type="ARBA" id="ARBA00023136"/>
    </source>
</evidence>
<dbReference type="WBParaSite" id="TCNE_0000588001-mRNA-1">
    <property type="protein sequence ID" value="TCNE_0000588001-mRNA-1"/>
    <property type="gene ID" value="TCNE_0000588001"/>
</dbReference>
<dbReference type="GO" id="GO:0007160">
    <property type="term" value="P:cell-matrix adhesion"/>
    <property type="evidence" value="ECO:0007669"/>
    <property type="project" value="InterPro"/>
</dbReference>
<keyword evidence="2 6" id="KW-0812">Transmembrane</keyword>
<dbReference type="Pfam" id="PF03782">
    <property type="entry name" value="AMOP"/>
    <property type="match status" value="1"/>
</dbReference>
<keyword evidence="3 6" id="KW-1133">Transmembrane helix</keyword>
<evidence type="ECO:0000259" key="8">
    <source>
        <dbReference type="PROSITE" id="PS51220"/>
    </source>
</evidence>
<accession>A0A183UBL0</accession>
<dbReference type="EMBL" id="UYWY01019405">
    <property type="protein sequence ID" value="VDM37127.1"/>
    <property type="molecule type" value="Genomic_DNA"/>
</dbReference>